<dbReference type="AlphaFoldDB" id="A0A835YRS3"/>
<feature type="signal peptide" evidence="2">
    <location>
        <begin position="1"/>
        <end position="17"/>
    </location>
</feature>
<protein>
    <submittedName>
        <fullName evidence="3">Uncharacterized protein</fullName>
    </submittedName>
</protein>
<name>A0A835YRS3_9STRA</name>
<feature type="chain" id="PRO_5032414591" evidence="2">
    <location>
        <begin position="18"/>
        <end position="116"/>
    </location>
</feature>
<gene>
    <name evidence="3" type="ORF">JKP88DRAFT_223128</name>
</gene>
<keyword evidence="4" id="KW-1185">Reference proteome</keyword>
<sequence>MKFAVVALLALVAAASAFVAPSVPLAQRSCSRLFAEGKYDGKLWDEAAKQDVLSTYDASKPWGETNFDPYKRDGNGNACDPSGYYPGEGKYKDPIRPSVSFAEYQKQREEAAKAGN</sequence>
<reference evidence="3" key="1">
    <citation type="submission" date="2021-02" db="EMBL/GenBank/DDBJ databases">
        <title>First Annotated Genome of the Yellow-green Alga Tribonema minus.</title>
        <authorList>
            <person name="Mahan K.M."/>
        </authorList>
    </citation>
    <scope>NUCLEOTIDE SEQUENCE</scope>
    <source>
        <strain evidence="3">UTEX B ZZ1240</strain>
    </source>
</reference>
<organism evidence="3 4">
    <name type="scientific">Tribonema minus</name>
    <dbReference type="NCBI Taxonomy" id="303371"/>
    <lineage>
        <taxon>Eukaryota</taxon>
        <taxon>Sar</taxon>
        <taxon>Stramenopiles</taxon>
        <taxon>Ochrophyta</taxon>
        <taxon>PX clade</taxon>
        <taxon>Xanthophyceae</taxon>
        <taxon>Tribonematales</taxon>
        <taxon>Tribonemataceae</taxon>
        <taxon>Tribonema</taxon>
    </lineage>
</organism>
<comment type="caution">
    <text evidence="3">The sequence shown here is derived from an EMBL/GenBank/DDBJ whole genome shotgun (WGS) entry which is preliminary data.</text>
</comment>
<evidence type="ECO:0000256" key="2">
    <source>
        <dbReference type="SAM" id="SignalP"/>
    </source>
</evidence>
<evidence type="ECO:0000256" key="1">
    <source>
        <dbReference type="SAM" id="MobiDB-lite"/>
    </source>
</evidence>
<feature type="region of interest" description="Disordered" evidence="1">
    <location>
        <begin position="64"/>
        <end position="91"/>
    </location>
</feature>
<dbReference type="OrthoDB" id="194981at2759"/>
<proteinExistence type="predicted"/>
<evidence type="ECO:0000313" key="4">
    <source>
        <dbReference type="Proteomes" id="UP000664859"/>
    </source>
</evidence>
<evidence type="ECO:0000313" key="3">
    <source>
        <dbReference type="EMBL" id="KAG5180392.1"/>
    </source>
</evidence>
<dbReference type="Proteomes" id="UP000664859">
    <property type="component" value="Unassembled WGS sequence"/>
</dbReference>
<accession>A0A835YRS3</accession>
<dbReference type="EMBL" id="JAFCMP010000390">
    <property type="protein sequence ID" value="KAG5180392.1"/>
    <property type="molecule type" value="Genomic_DNA"/>
</dbReference>
<keyword evidence="2" id="KW-0732">Signal</keyword>